<gene>
    <name evidence="1" type="ORF">NM208_g13487</name>
</gene>
<proteinExistence type="predicted"/>
<evidence type="ECO:0000313" key="1">
    <source>
        <dbReference type="EMBL" id="KAJ3520997.1"/>
    </source>
</evidence>
<dbReference type="EMBL" id="JANRMS010002774">
    <property type="protein sequence ID" value="KAJ3520997.1"/>
    <property type="molecule type" value="Genomic_DNA"/>
</dbReference>
<protein>
    <submittedName>
        <fullName evidence="1">Uncharacterized protein</fullName>
    </submittedName>
</protein>
<name>A0ACC1RJL3_9HYPO</name>
<reference evidence="1" key="1">
    <citation type="submission" date="2022-08" db="EMBL/GenBank/DDBJ databases">
        <title>Genome Sequence of Fusarium decemcellulare.</title>
        <authorList>
            <person name="Buettner E."/>
        </authorList>
    </citation>
    <scope>NUCLEOTIDE SEQUENCE</scope>
    <source>
        <strain evidence="1">Babe19</strain>
    </source>
</reference>
<organism evidence="1 2">
    <name type="scientific">Fusarium decemcellulare</name>
    <dbReference type="NCBI Taxonomy" id="57161"/>
    <lineage>
        <taxon>Eukaryota</taxon>
        <taxon>Fungi</taxon>
        <taxon>Dikarya</taxon>
        <taxon>Ascomycota</taxon>
        <taxon>Pezizomycotina</taxon>
        <taxon>Sordariomycetes</taxon>
        <taxon>Hypocreomycetidae</taxon>
        <taxon>Hypocreales</taxon>
        <taxon>Nectriaceae</taxon>
        <taxon>Fusarium</taxon>
        <taxon>Fusarium decemcellulare species complex</taxon>
    </lineage>
</organism>
<accession>A0ACC1RJL3</accession>
<dbReference type="Proteomes" id="UP001148629">
    <property type="component" value="Unassembled WGS sequence"/>
</dbReference>
<sequence length="501" mass="52369">MSGTGYNDAAMLAAAKALSQSFKSGGKDKRSGGMRSSSNSGSTRRQESFQYPPPPPAPVGFSNVPPPSQRKYTDTLAPGSYQRAPGKFLGSAMGFLSRQESPSMPTSTGLPEENASQVVAAVVVSSTHSPDVKASSQHHNNTAASEKKALPSVSIQGTGNSKPDNYSEVSKATVTGQTLSTIKGLTTPTPPTPPTTAQRQSTLPAVSFGTGPKNDIAKTFFDLMSEDSEGEADEVPQTPKPKVAVQHDASNLTKQSEEDLISISPDNKLGTSNGESIPERLFSPKGKTNGAATREFSHNIAPLSQKNANGSVQGPPSTQHAFGESVASQNQTRGKPEPLSPTPGPKLRPHAPRFVPASGSSETSSKCIDVTLSTMDDVLATRLSAEAPEWAPKHQAHTHQASPASGNSTPFIEGHIVTVTRIRIADGCVFSGPSNGQLIMQQQAASFTQPQASGMQLPTVPMASASGLLTQNDKNGVLGSARKPAPSRKPTKGLRSSMWAN</sequence>
<evidence type="ECO:0000313" key="2">
    <source>
        <dbReference type="Proteomes" id="UP001148629"/>
    </source>
</evidence>
<keyword evidence="2" id="KW-1185">Reference proteome</keyword>
<comment type="caution">
    <text evidence="1">The sequence shown here is derived from an EMBL/GenBank/DDBJ whole genome shotgun (WGS) entry which is preliminary data.</text>
</comment>